<feature type="compositionally biased region" description="Basic and acidic residues" evidence="2">
    <location>
        <begin position="90"/>
        <end position="222"/>
    </location>
</feature>
<sequence length="513" mass="60554">MIVQAKEDYYTALEIEVTSHISDVDPSTIKKAFRKLALIYHPDKGKGAGDVIFKNINRAYEVLLDPTKKSEYDKWYKKFYKRTHVTQNHIAKERTKKQKMEQAELRRMKEESGKKNQAEKDAKVQEAERERKAREKQKREEEVLKKRREEEKRKIEEKLRKEKMEQKKKEQERANEEKEQKLRAEQALRDEKARKLREEVLKKQSAERARKEKLKQRSEELKNLFPSNEGKKAKRPASQSAYPNSGWSNPQYYASSGSQQNGRREFARPRKSRFKEQHMSKADFHKKIRELQQEAEKCHEDREKFTNECEDFDKIAERIELSAEDALEKAERKYRESIAIAEAMFNKAKLAQESANMAHFNMELYLKEYEELFNKYGNIYGEPNSEGEEEVSEGSEEEGLEPETPKPFKFDFNPPKTDHFQLKSNPWKTYIDTCKGENKVLCGSVLEKQAQIFIFFQFTSNYPVPSMLLLYCKSKMKLNSTPATHRNTRNKLALETRDLWNKAVQEALKAQSS</sequence>
<feature type="compositionally biased region" description="Basic and acidic residues" evidence="2">
    <location>
        <begin position="262"/>
        <end position="280"/>
    </location>
</feature>
<evidence type="ECO:0000256" key="1">
    <source>
        <dbReference type="SAM" id="Coils"/>
    </source>
</evidence>
<organism evidence="4 5">
    <name type="scientific">Wickerhamomyces anomalus (strain ATCC 58044 / CBS 1984 / NCYC 433 / NRRL Y-366-8)</name>
    <name type="common">Yeast</name>
    <name type="synonym">Hansenula anomala</name>
    <dbReference type="NCBI Taxonomy" id="683960"/>
    <lineage>
        <taxon>Eukaryota</taxon>
        <taxon>Fungi</taxon>
        <taxon>Dikarya</taxon>
        <taxon>Ascomycota</taxon>
        <taxon>Saccharomycotina</taxon>
        <taxon>Saccharomycetes</taxon>
        <taxon>Phaffomycetales</taxon>
        <taxon>Wickerhamomycetaceae</taxon>
        <taxon>Wickerhamomyces</taxon>
    </lineage>
</organism>
<dbReference type="CDD" id="cd06257">
    <property type="entry name" value="DnaJ"/>
    <property type="match status" value="1"/>
</dbReference>
<dbReference type="AlphaFoldDB" id="A0A1E3NVX6"/>
<dbReference type="Proteomes" id="UP000094112">
    <property type="component" value="Unassembled WGS sequence"/>
</dbReference>
<dbReference type="InterPro" id="IPR001623">
    <property type="entry name" value="DnaJ_domain"/>
</dbReference>
<dbReference type="PROSITE" id="PS50076">
    <property type="entry name" value="DNAJ_2"/>
    <property type="match status" value="1"/>
</dbReference>
<accession>A0A1E3NVX6</accession>
<keyword evidence="5" id="KW-1185">Reference proteome</keyword>
<dbReference type="GeneID" id="30201186"/>
<dbReference type="PANTHER" id="PTHR24074">
    <property type="entry name" value="CO-CHAPERONE PROTEIN DJLA"/>
    <property type="match status" value="1"/>
</dbReference>
<dbReference type="SUPFAM" id="SSF46565">
    <property type="entry name" value="Chaperone J-domain"/>
    <property type="match status" value="1"/>
</dbReference>
<dbReference type="Pfam" id="PF00226">
    <property type="entry name" value="DnaJ"/>
    <property type="match status" value="1"/>
</dbReference>
<dbReference type="InterPro" id="IPR018253">
    <property type="entry name" value="DnaJ_domain_CS"/>
</dbReference>
<gene>
    <name evidence="4" type="ORF">WICANDRAFT_65578</name>
</gene>
<dbReference type="SMART" id="SM00271">
    <property type="entry name" value="DnaJ"/>
    <property type="match status" value="1"/>
</dbReference>
<evidence type="ECO:0000256" key="2">
    <source>
        <dbReference type="SAM" id="MobiDB-lite"/>
    </source>
</evidence>
<feature type="region of interest" description="Disordered" evidence="2">
    <location>
        <begin position="383"/>
        <end position="411"/>
    </location>
</feature>
<keyword evidence="1" id="KW-0175">Coiled coil</keyword>
<feature type="compositionally biased region" description="Acidic residues" evidence="2">
    <location>
        <begin position="385"/>
        <end position="401"/>
    </location>
</feature>
<feature type="coiled-coil region" evidence="1">
    <location>
        <begin position="281"/>
        <end position="336"/>
    </location>
</feature>
<feature type="domain" description="J" evidence="3">
    <location>
        <begin position="8"/>
        <end position="76"/>
    </location>
</feature>
<feature type="region of interest" description="Disordered" evidence="2">
    <location>
        <begin position="87"/>
        <end position="280"/>
    </location>
</feature>
<name>A0A1E3NVX6_WICAA</name>
<feature type="compositionally biased region" description="Polar residues" evidence="2">
    <location>
        <begin position="237"/>
        <end position="261"/>
    </location>
</feature>
<protein>
    <recommendedName>
        <fullName evidence="3">J domain-containing protein</fullName>
    </recommendedName>
</protein>
<evidence type="ECO:0000313" key="4">
    <source>
        <dbReference type="EMBL" id="ODQ57321.1"/>
    </source>
</evidence>
<reference evidence="4 5" key="1">
    <citation type="journal article" date="2016" name="Proc. Natl. Acad. Sci. U.S.A.">
        <title>Comparative genomics of biotechnologically important yeasts.</title>
        <authorList>
            <person name="Riley R."/>
            <person name="Haridas S."/>
            <person name="Wolfe K.H."/>
            <person name="Lopes M.R."/>
            <person name="Hittinger C.T."/>
            <person name="Goeker M."/>
            <person name="Salamov A.A."/>
            <person name="Wisecaver J.H."/>
            <person name="Long T.M."/>
            <person name="Calvey C.H."/>
            <person name="Aerts A.L."/>
            <person name="Barry K.W."/>
            <person name="Choi C."/>
            <person name="Clum A."/>
            <person name="Coughlan A.Y."/>
            <person name="Deshpande S."/>
            <person name="Douglass A.P."/>
            <person name="Hanson S.J."/>
            <person name="Klenk H.-P."/>
            <person name="LaButti K.M."/>
            <person name="Lapidus A."/>
            <person name="Lindquist E.A."/>
            <person name="Lipzen A.M."/>
            <person name="Meier-Kolthoff J.P."/>
            <person name="Ohm R.A."/>
            <person name="Otillar R.P."/>
            <person name="Pangilinan J.L."/>
            <person name="Peng Y."/>
            <person name="Rokas A."/>
            <person name="Rosa C.A."/>
            <person name="Scheuner C."/>
            <person name="Sibirny A.A."/>
            <person name="Slot J.C."/>
            <person name="Stielow J.B."/>
            <person name="Sun H."/>
            <person name="Kurtzman C.P."/>
            <person name="Blackwell M."/>
            <person name="Grigoriev I.V."/>
            <person name="Jeffries T.W."/>
        </authorList>
    </citation>
    <scope>NUCLEOTIDE SEQUENCE [LARGE SCALE GENOMIC DNA]</scope>
    <source>
        <strain evidence="5">ATCC 58044 / CBS 1984 / NCYC 433 / NRRL Y-366-8</strain>
    </source>
</reference>
<dbReference type="Gene3D" id="1.10.287.110">
    <property type="entry name" value="DnaJ domain"/>
    <property type="match status" value="1"/>
</dbReference>
<evidence type="ECO:0000259" key="3">
    <source>
        <dbReference type="PROSITE" id="PS50076"/>
    </source>
</evidence>
<dbReference type="STRING" id="683960.A0A1E3NVX6"/>
<dbReference type="InterPro" id="IPR050817">
    <property type="entry name" value="DjlA_DnaK_co-chaperone"/>
</dbReference>
<proteinExistence type="predicted"/>
<dbReference type="PROSITE" id="PS00636">
    <property type="entry name" value="DNAJ_1"/>
    <property type="match status" value="1"/>
</dbReference>
<dbReference type="RefSeq" id="XP_019036528.1">
    <property type="nucleotide sequence ID" value="XM_019183940.1"/>
</dbReference>
<dbReference type="EMBL" id="KV454214">
    <property type="protein sequence ID" value="ODQ57321.1"/>
    <property type="molecule type" value="Genomic_DNA"/>
</dbReference>
<dbReference type="OrthoDB" id="436519at2759"/>
<evidence type="ECO:0000313" key="5">
    <source>
        <dbReference type="Proteomes" id="UP000094112"/>
    </source>
</evidence>
<dbReference type="InterPro" id="IPR036869">
    <property type="entry name" value="J_dom_sf"/>
</dbReference>